<evidence type="ECO:0000256" key="1">
    <source>
        <dbReference type="SAM" id="MobiDB-lite"/>
    </source>
</evidence>
<feature type="compositionally biased region" description="Gly residues" evidence="1">
    <location>
        <begin position="1"/>
        <end position="10"/>
    </location>
</feature>
<feature type="region of interest" description="Disordered" evidence="1">
    <location>
        <begin position="1"/>
        <end position="40"/>
    </location>
</feature>
<proteinExistence type="predicted"/>
<dbReference type="Gramene" id="Pp3c7_27059V3.1">
    <property type="protein sequence ID" value="PAC:32924649.CDS.1"/>
    <property type="gene ID" value="Pp3c7_27059"/>
</dbReference>
<gene>
    <name evidence="2" type="ORF">PHYPA_010938</name>
</gene>
<evidence type="ECO:0000313" key="4">
    <source>
        <dbReference type="Proteomes" id="UP000006727"/>
    </source>
</evidence>
<dbReference type="Proteomes" id="UP000006727">
    <property type="component" value="Chromosome 7"/>
</dbReference>
<dbReference type="EnsemblPlants" id="Pp3c7_27059V3.1">
    <property type="protein sequence ID" value="PAC:32924649.CDS.1"/>
    <property type="gene ID" value="Pp3c7_27059"/>
</dbReference>
<name>A0A2K1KD94_PHYPA</name>
<feature type="compositionally biased region" description="Low complexity" evidence="1">
    <location>
        <begin position="12"/>
        <end position="40"/>
    </location>
</feature>
<organism evidence="2">
    <name type="scientific">Physcomitrium patens</name>
    <name type="common">Spreading-leaved earth moss</name>
    <name type="synonym">Physcomitrella patens</name>
    <dbReference type="NCBI Taxonomy" id="3218"/>
    <lineage>
        <taxon>Eukaryota</taxon>
        <taxon>Viridiplantae</taxon>
        <taxon>Streptophyta</taxon>
        <taxon>Embryophyta</taxon>
        <taxon>Bryophyta</taxon>
        <taxon>Bryophytina</taxon>
        <taxon>Bryopsida</taxon>
        <taxon>Funariidae</taxon>
        <taxon>Funariales</taxon>
        <taxon>Funariaceae</taxon>
        <taxon>Physcomitrium</taxon>
    </lineage>
</organism>
<feature type="region of interest" description="Disordered" evidence="1">
    <location>
        <begin position="67"/>
        <end position="90"/>
    </location>
</feature>
<reference evidence="2 4" key="2">
    <citation type="journal article" date="2018" name="Plant J.">
        <title>The Physcomitrella patens chromosome-scale assembly reveals moss genome structure and evolution.</title>
        <authorList>
            <person name="Lang D."/>
            <person name="Ullrich K.K."/>
            <person name="Murat F."/>
            <person name="Fuchs J."/>
            <person name="Jenkins J."/>
            <person name="Haas F.B."/>
            <person name="Piednoel M."/>
            <person name="Gundlach H."/>
            <person name="Van Bel M."/>
            <person name="Meyberg R."/>
            <person name="Vives C."/>
            <person name="Morata J."/>
            <person name="Symeonidi A."/>
            <person name="Hiss M."/>
            <person name="Muchero W."/>
            <person name="Kamisugi Y."/>
            <person name="Saleh O."/>
            <person name="Blanc G."/>
            <person name="Decker E.L."/>
            <person name="van Gessel N."/>
            <person name="Grimwood J."/>
            <person name="Hayes R.D."/>
            <person name="Graham S.W."/>
            <person name="Gunter L.E."/>
            <person name="McDaniel S.F."/>
            <person name="Hoernstein S.N.W."/>
            <person name="Larsson A."/>
            <person name="Li F.W."/>
            <person name="Perroud P.F."/>
            <person name="Phillips J."/>
            <person name="Ranjan P."/>
            <person name="Rokshar D.S."/>
            <person name="Rothfels C.J."/>
            <person name="Schneider L."/>
            <person name="Shu S."/>
            <person name="Stevenson D.W."/>
            <person name="Thummler F."/>
            <person name="Tillich M."/>
            <person name="Villarreal Aguilar J.C."/>
            <person name="Widiez T."/>
            <person name="Wong G.K."/>
            <person name="Wymore A."/>
            <person name="Zhang Y."/>
            <person name="Zimmer A.D."/>
            <person name="Quatrano R.S."/>
            <person name="Mayer K.F.X."/>
            <person name="Goodstein D."/>
            <person name="Casacuberta J.M."/>
            <person name="Vandepoele K."/>
            <person name="Reski R."/>
            <person name="Cuming A.C."/>
            <person name="Tuskan G.A."/>
            <person name="Maumus F."/>
            <person name="Salse J."/>
            <person name="Schmutz J."/>
            <person name="Rensing S.A."/>
        </authorList>
    </citation>
    <scope>NUCLEOTIDE SEQUENCE [LARGE SCALE GENOMIC DNA]</scope>
    <source>
        <strain evidence="3 4">cv. Gransden 2004</strain>
    </source>
</reference>
<feature type="compositionally biased region" description="Polar residues" evidence="1">
    <location>
        <begin position="76"/>
        <end position="90"/>
    </location>
</feature>
<evidence type="ECO:0000313" key="2">
    <source>
        <dbReference type="EMBL" id="PNR51750.1"/>
    </source>
</evidence>
<accession>A0A2K1KD94</accession>
<dbReference type="EMBL" id="ABEU02000007">
    <property type="protein sequence ID" value="PNR51750.1"/>
    <property type="molecule type" value="Genomic_DNA"/>
</dbReference>
<reference evidence="2 4" key="1">
    <citation type="journal article" date="2008" name="Science">
        <title>The Physcomitrella genome reveals evolutionary insights into the conquest of land by plants.</title>
        <authorList>
            <person name="Rensing S."/>
            <person name="Lang D."/>
            <person name="Zimmer A."/>
            <person name="Terry A."/>
            <person name="Salamov A."/>
            <person name="Shapiro H."/>
            <person name="Nishiyama T."/>
            <person name="Perroud P.-F."/>
            <person name="Lindquist E."/>
            <person name="Kamisugi Y."/>
            <person name="Tanahashi T."/>
            <person name="Sakakibara K."/>
            <person name="Fujita T."/>
            <person name="Oishi K."/>
            <person name="Shin-I T."/>
            <person name="Kuroki Y."/>
            <person name="Toyoda A."/>
            <person name="Suzuki Y."/>
            <person name="Hashimoto A."/>
            <person name="Yamaguchi K."/>
            <person name="Sugano A."/>
            <person name="Kohara Y."/>
            <person name="Fujiyama A."/>
            <person name="Anterola A."/>
            <person name="Aoki S."/>
            <person name="Ashton N."/>
            <person name="Barbazuk W.B."/>
            <person name="Barker E."/>
            <person name="Bennetzen J."/>
            <person name="Bezanilla M."/>
            <person name="Blankenship R."/>
            <person name="Cho S.H."/>
            <person name="Dutcher S."/>
            <person name="Estelle M."/>
            <person name="Fawcett J.A."/>
            <person name="Gundlach H."/>
            <person name="Hanada K."/>
            <person name="Heyl A."/>
            <person name="Hicks K.A."/>
            <person name="Hugh J."/>
            <person name="Lohr M."/>
            <person name="Mayer K."/>
            <person name="Melkozernov A."/>
            <person name="Murata T."/>
            <person name="Nelson D."/>
            <person name="Pils B."/>
            <person name="Prigge M."/>
            <person name="Reiss B."/>
            <person name="Renner T."/>
            <person name="Rombauts S."/>
            <person name="Rushton P."/>
            <person name="Sanderfoot A."/>
            <person name="Schween G."/>
            <person name="Shiu S.-H."/>
            <person name="Stueber K."/>
            <person name="Theodoulou F.L."/>
            <person name="Tu H."/>
            <person name="Van de Peer Y."/>
            <person name="Verrier P.J."/>
            <person name="Waters E."/>
            <person name="Wood A."/>
            <person name="Yang L."/>
            <person name="Cove D."/>
            <person name="Cuming A."/>
            <person name="Hasebe M."/>
            <person name="Lucas S."/>
            <person name="Mishler D.B."/>
            <person name="Reski R."/>
            <person name="Grigoriev I."/>
            <person name="Quatrano R.S."/>
            <person name="Boore J.L."/>
        </authorList>
    </citation>
    <scope>NUCLEOTIDE SEQUENCE [LARGE SCALE GENOMIC DNA]</scope>
    <source>
        <strain evidence="3 4">cv. Gransden 2004</strain>
    </source>
</reference>
<sequence>MCVCQGGGGSHSCSSSCPSPSSPSFSSSSSSPSPAASLSLSPLPSSLDAFLSLPVLSRSNCTVPLAGASTRRVTSESRSQGALPRSSQTESGLMALSWLPFLSIPFEPWVGVGQVPKLLQS</sequence>
<evidence type="ECO:0000313" key="3">
    <source>
        <dbReference type="EnsemblPlants" id="PAC:32924649.CDS.1"/>
    </source>
</evidence>
<dbReference type="InParanoid" id="A0A2K1KD94"/>
<dbReference type="AlphaFoldDB" id="A0A2K1KD94"/>
<reference evidence="3" key="3">
    <citation type="submission" date="2020-12" db="UniProtKB">
        <authorList>
            <consortium name="EnsemblPlants"/>
        </authorList>
    </citation>
    <scope>IDENTIFICATION</scope>
</reference>
<keyword evidence="4" id="KW-1185">Reference proteome</keyword>
<protein>
    <submittedName>
        <fullName evidence="2 3">Uncharacterized protein</fullName>
    </submittedName>
</protein>